<dbReference type="Pfam" id="PF00043">
    <property type="entry name" value="GST_C"/>
    <property type="match status" value="1"/>
</dbReference>
<evidence type="ECO:0000256" key="1">
    <source>
        <dbReference type="RuleBase" id="RU003494"/>
    </source>
</evidence>
<evidence type="ECO:0000259" key="3">
    <source>
        <dbReference type="PROSITE" id="PS50405"/>
    </source>
</evidence>
<dbReference type="InterPro" id="IPR004045">
    <property type="entry name" value="Glutathione_S-Trfase_N"/>
</dbReference>
<dbReference type="OrthoDB" id="2309723at2759"/>
<dbReference type="Gene3D" id="3.40.30.10">
    <property type="entry name" value="Glutaredoxin"/>
    <property type="match status" value="1"/>
</dbReference>
<dbReference type="PANTHER" id="PTHR42673:SF4">
    <property type="entry name" value="MALEYLACETOACETATE ISOMERASE"/>
    <property type="match status" value="1"/>
</dbReference>
<name>A0A9J7L8Q4_BRAFL</name>
<keyword evidence="4" id="KW-1185">Reference proteome</keyword>
<feature type="domain" description="GST N-terminal" evidence="2">
    <location>
        <begin position="3"/>
        <end position="85"/>
    </location>
</feature>
<dbReference type="CDD" id="cd00570">
    <property type="entry name" value="GST_N_family"/>
    <property type="match status" value="1"/>
</dbReference>
<dbReference type="GO" id="GO:0005737">
    <property type="term" value="C:cytoplasm"/>
    <property type="evidence" value="ECO:0000318"/>
    <property type="project" value="GO_Central"/>
</dbReference>
<dbReference type="InterPro" id="IPR040079">
    <property type="entry name" value="Glutathione_S-Trfase"/>
</dbReference>
<dbReference type="GO" id="GO:0043295">
    <property type="term" value="F:glutathione binding"/>
    <property type="evidence" value="ECO:0000318"/>
    <property type="project" value="GO_Central"/>
</dbReference>
<dbReference type="SFLD" id="SFLDG00358">
    <property type="entry name" value="Main_(cytGST)"/>
    <property type="match status" value="1"/>
</dbReference>
<dbReference type="Proteomes" id="UP000001554">
    <property type="component" value="Chromosome 5"/>
</dbReference>
<dbReference type="FunFam" id="3.40.30.10:FF:000221">
    <property type="entry name" value="Glutathione S-transferase rho"/>
    <property type="match status" value="1"/>
</dbReference>
<reference evidence="4" key="1">
    <citation type="journal article" date="2020" name="Nat. Ecol. Evol.">
        <title>Deeply conserved synteny resolves early events in vertebrate evolution.</title>
        <authorList>
            <person name="Simakov O."/>
            <person name="Marletaz F."/>
            <person name="Yue J.X."/>
            <person name="O'Connell B."/>
            <person name="Jenkins J."/>
            <person name="Brandt A."/>
            <person name="Calef R."/>
            <person name="Tung C.H."/>
            <person name="Huang T.K."/>
            <person name="Schmutz J."/>
            <person name="Satoh N."/>
            <person name="Yu J.K."/>
            <person name="Putnam N.H."/>
            <person name="Green R.E."/>
            <person name="Rokhsar D.S."/>
        </authorList>
    </citation>
    <scope>NUCLEOTIDE SEQUENCE [LARGE SCALE GENOMIC DNA]</scope>
    <source>
        <strain evidence="4">S238N-H82</strain>
    </source>
</reference>
<dbReference type="PANTHER" id="PTHR42673">
    <property type="entry name" value="MALEYLACETOACETATE ISOMERASE"/>
    <property type="match status" value="1"/>
</dbReference>
<reference evidence="5" key="2">
    <citation type="submission" date="2025-08" db="UniProtKB">
        <authorList>
            <consortium name="RefSeq"/>
        </authorList>
    </citation>
    <scope>IDENTIFICATION</scope>
    <source>
        <strain evidence="5">S238N-H82</strain>
        <tissue evidence="5">Testes</tissue>
    </source>
</reference>
<evidence type="ECO:0000313" key="4">
    <source>
        <dbReference type="Proteomes" id="UP000001554"/>
    </source>
</evidence>
<dbReference type="GeneID" id="118416067"/>
<feature type="domain" description="GST C-terminal" evidence="3">
    <location>
        <begin position="92"/>
        <end position="219"/>
    </location>
</feature>
<organism evidence="4 5">
    <name type="scientific">Branchiostoma floridae</name>
    <name type="common">Florida lancelet</name>
    <name type="synonym">Amphioxus</name>
    <dbReference type="NCBI Taxonomy" id="7739"/>
    <lineage>
        <taxon>Eukaryota</taxon>
        <taxon>Metazoa</taxon>
        <taxon>Chordata</taxon>
        <taxon>Cephalochordata</taxon>
        <taxon>Leptocardii</taxon>
        <taxon>Amphioxiformes</taxon>
        <taxon>Branchiostomatidae</taxon>
        <taxon>Branchiostoma</taxon>
    </lineage>
</organism>
<dbReference type="InterPro" id="IPR010987">
    <property type="entry name" value="Glutathione-S-Trfase_C-like"/>
</dbReference>
<dbReference type="PROSITE" id="PS50405">
    <property type="entry name" value="GST_CTER"/>
    <property type="match status" value="1"/>
</dbReference>
<sequence>MSSDMTLYWGSGSIPCWRVMICLVEKELSDYNSKLVSFEKKEQKSDEIMKINPRGQVPAFKHGNVVVNESMAICLYLENTFKNQGTQLLPDDPSQQALVLQRFMETQNIMDKAKALFFHRFRTKQEDWDQVYIGEKIKALAEELPLWENYLSQYGEGSFITGKDFTLADASLVPALAYLMRMKLPMKERFPCLASYYERVSDRPSVQSGWPPHWKDTPGYDYLKDV</sequence>
<dbReference type="KEGG" id="bfo:118416067"/>
<dbReference type="InterPro" id="IPR004046">
    <property type="entry name" value="GST_C"/>
</dbReference>
<dbReference type="SUPFAM" id="SSF47616">
    <property type="entry name" value="GST C-terminal domain-like"/>
    <property type="match status" value="1"/>
</dbReference>
<accession>A0A9J7L8Q4</accession>
<dbReference type="RefSeq" id="XP_035677018.1">
    <property type="nucleotide sequence ID" value="XM_035821125.1"/>
</dbReference>
<evidence type="ECO:0000259" key="2">
    <source>
        <dbReference type="PROSITE" id="PS50404"/>
    </source>
</evidence>
<dbReference type="OMA" id="PDCPNEL"/>
<dbReference type="SFLD" id="SFLDS00019">
    <property type="entry name" value="Glutathione_Transferase_(cytos"/>
    <property type="match status" value="1"/>
</dbReference>
<gene>
    <name evidence="5" type="primary">LOC118416067</name>
</gene>
<proteinExistence type="inferred from homology"/>
<dbReference type="GO" id="GO:0006749">
    <property type="term" value="P:glutathione metabolic process"/>
    <property type="evidence" value="ECO:0000318"/>
    <property type="project" value="GO_Central"/>
</dbReference>
<dbReference type="InterPro" id="IPR036282">
    <property type="entry name" value="Glutathione-S-Trfase_C_sf"/>
</dbReference>
<evidence type="ECO:0000313" key="5">
    <source>
        <dbReference type="RefSeq" id="XP_035677018.1"/>
    </source>
</evidence>
<dbReference type="Pfam" id="PF02798">
    <property type="entry name" value="GST_N"/>
    <property type="match status" value="1"/>
</dbReference>
<dbReference type="PROSITE" id="PS50404">
    <property type="entry name" value="GST_NTER"/>
    <property type="match status" value="1"/>
</dbReference>
<comment type="similarity">
    <text evidence="1">Belongs to the GST superfamily.</text>
</comment>
<dbReference type="AlphaFoldDB" id="A0A9J7L8Q4"/>
<dbReference type="InterPro" id="IPR036249">
    <property type="entry name" value="Thioredoxin-like_sf"/>
</dbReference>
<dbReference type="Gene3D" id="1.20.1050.10">
    <property type="match status" value="1"/>
</dbReference>
<dbReference type="CDD" id="cd00299">
    <property type="entry name" value="GST_C_family"/>
    <property type="match status" value="1"/>
</dbReference>
<protein>
    <submittedName>
        <fullName evidence="5">Glutathione S-transferase A-like</fullName>
    </submittedName>
</protein>
<dbReference type="SUPFAM" id="SSF52833">
    <property type="entry name" value="Thioredoxin-like"/>
    <property type="match status" value="1"/>
</dbReference>
<dbReference type="GO" id="GO:0004364">
    <property type="term" value="F:glutathione transferase activity"/>
    <property type="evidence" value="ECO:0000318"/>
    <property type="project" value="GO_Central"/>
</dbReference>